<gene>
    <name evidence="2" type="ORF">DK427_04890</name>
</gene>
<organism evidence="2 3">
    <name type="scientific">Methylobacterium radiodurans</name>
    <dbReference type="NCBI Taxonomy" id="2202828"/>
    <lineage>
        <taxon>Bacteria</taxon>
        <taxon>Pseudomonadati</taxon>
        <taxon>Pseudomonadota</taxon>
        <taxon>Alphaproteobacteria</taxon>
        <taxon>Hyphomicrobiales</taxon>
        <taxon>Methylobacteriaceae</taxon>
        <taxon>Methylobacterium</taxon>
    </lineage>
</organism>
<evidence type="ECO:0000313" key="3">
    <source>
        <dbReference type="Proteomes" id="UP000246058"/>
    </source>
</evidence>
<feature type="transmembrane region" description="Helical" evidence="1">
    <location>
        <begin position="199"/>
        <end position="219"/>
    </location>
</feature>
<dbReference type="KEGG" id="meti:DK427_04890"/>
<keyword evidence="1" id="KW-0812">Transmembrane</keyword>
<dbReference type="OrthoDB" id="885342at2"/>
<protein>
    <submittedName>
        <fullName evidence="2">DUF1275 domain-containing protein</fullName>
    </submittedName>
</protein>
<feature type="transmembrane region" description="Helical" evidence="1">
    <location>
        <begin position="121"/>
        <end position="138"/>
    </location>
</feature>
<name>A0A2U8VNW1_9HYPH</name>
<reference evidence="2 3" key="1">
    <citation type="submission" date="2018-05" db="EMBL/GenBank/DDBJ databases">
        <title>Complete Genome Sequence of Methylobacterium sp. 17Sr1-43.</title>
        <authorList>
            <person name="Srinivasan S."/>
        </authorList>
    </citation>
    <scope>NUCLEOTIDE SEQUENCE [LARGE SCALE GENOMIC DNA]</scope>
    <source>
        <strain evidence="2 3">17Sr1-43</strain>
    </source>
</reference>
<feature type="transmembrane region" description="Helical" evidence="1">
    <location>
        <begin position="41"/>
        <end position="63"/>
    </location>
</feature>
<evidence type="ECO:0000256" key="1">
    <source>
        <dbReference type="SAM" id="Phobius"/>
    </source>
</evidence>
<keyword evidence="1" id="KW-1133">Transmembrane helix</keyword>
<keyword evidence="1" id="KW-0472">Membrane</keyword>
<accession>A0A2U8VNW1</accession>
<dbReference type="InterPro" id="IPR010699">
    <property type="entry name" value="DUF1275"/>
</dbReference>
<feature type="transmembrane region" description="Helical" evidence="1">
    <location>
        <begin position="228"/>
        <end position="249"/>
    </location>
</feature>
<dbReference type="PANTHER" id="PTHR37314">
    <property type="entry name" value="SLR0142 PROTEIN"/>
    <property type="match status" value="1"/>
</dbReference>
<sequence>MKIRAGLCERGSGATLIDKRIWQRFAWRPVKLNKSFPENSAIRVSLAVALSALAGASDSIGFLEHSQLFMSFMSGNTTRFGVSASLFDWVGVTRFGSTIALFCFGAFSGTLLAAWSGQWRLSVLLSVQAFLFAIGNLLPEGPEAFPLHAYPVVFALGILNATLQDEGGRSIALTYVTGTVVRFGTGLANMVLHKPAPSFWIQAPLWVGLTSGAVAGGFLQSSLGPQAFLVPAAFSGALAVIAFGLTVALPGSSYVSSEWSAQPDAHPDAPATVRP</sequence>
<dbReference type="Pfam" id="PF06912">
    <property type="entry name" value="DUF1275"/>
    <property type="match status" value="1"/>
</dbReference>
<feature type="transmembrane region" description="Helical" evidence="1">
    <location>
        <begin position="95"/>
        <end position="114"/>
    </location>
</feature>
<evidence type="ECO:0000313" key="2">
    <source>
        <dbReference type="EMBL" id="AWN35158.1"/>
    </source>
</evidence>
<proteinExistence type="predicted"/>
<dbReference type="EMBL" id="CP029551">
    <property type="protein sequence ID" value="AWN35158.1"/>
    <property type="molecule type" value="Genomic_DNA"/>
</dbReference>
<dbReference type="PANTHER" id="PTHR37314:SF4">
    <property type="entry name" value="UPF0700 TRANSMEMBRANE PROTEIN YOAK"/>
    <property type="match status" value="1"/>
</dbReference>
<keyword evidence="3" id="KW-1185">Reference proteome</keyword>
<dbReference type="Proteomes" id="UP000246058">
    <property type="component" value="Chromosome"/>
</dbReference>
<dbReference type="AlphaFoldDB" id="A0A2U8VNW1"/>